<comment type="subcellular location">
    <subcellularLocation>
        <location evidence="1">Membrane</location>
        <topology evidence="1">Single-pass type I membrane protein</topology>
    </subcellularLocation>
</comment>
<name>A0A5C6NIX5_9TELE</name>
<evidence type="ECO:0000256" key="3">
    <source>
        <dbReference type="ARBA" id="ARBA00023157"/>
    </source>
</evidence>
<dbReference type="PANTHER" id="PTHR11640">
    <property type="entry name" value="NEPHRIN"/>
    <property type="match status" value="1"/>
</dbReference>
<evidence type="ECO:0000313" key="7">
    <source>
        <dbReference type="EMBL" id="TWW67183.1"/>
    </source>
</evidence>
<sequence length="246" mass="27800">MWEQSWGVRIRQCLAEEEKLEQFNGSGRTKCKEGHRRSRGSNRIWRIRNSDSLRLTQVNDVHIPLSIRLQQCQSIGFLRISKVPAWTVLIVDGVGVSVGSRRLDGVVFECGCNIRWIQLWMQRGEAGLHTQELYCKNEDSQIRLHNMYIQKCDLPEISVSHGSVLVTEGDNVTVSCNGSGLPLPDVDWTISGLRSINTHMSDIHPTTHSINLTLFNISRDDNNYQLTCIAENVVGMTNASVQLNVQ</sequence>
<evidence type="ECO:0000256" key="1">
    <source>
        <dbReference type="ARBA" id="ARBA00004479"/>
    </source>
</evidence>
<comment type="caution">
    <text evidence="7">The sequence shown here is derived from an EMBL/GenBank/DDBJ whole genome shotgun (WGS) entry which is preliminary data.</text>
</comment>
<dbReference type="SUPFAM" id="SSF48726">
    <property type="entry name" value="Immunoglobulin"/>
    <property type="match status" value="1"/>
</dbReference>
<keyword evidence="4" id="KW-0325">Glycoprotein</keyword>
<keyword evidence="3" id="KW-1015">Disulfide bond</keyword>
<keyword evidence="8" id="KW-1185">Reference proteome</keyword>
<dbReference type="InterPro" id="IPR051275">
    <property type="entry name" value="Cell_adhesion_signaling"/>
</dbReference>
<organism evidence="7 8">
    <name type="scientific">Takifugu flavidus</name>
    <name type="common">sansaifugu</name>
    <dbReference type="NCBI Taxonomy" id="433684"/>
    <lineage>
        <taxon>Eukaryota</taxon>
        <taxon>Metazoa</taxon>
        <taxon>Chordata</taxon>
        <taxon>Craniata</taxon>
        <taxon>Vertebrata</taxon>
        <taxon>Euteleostomi</taxon>
        <taxon>Actinopterygii</taxon>
        <taxon>Neopterygii</taxon>
        <taxon>Teleostei</taxon>
        <taxon>Neoteleostei</taxon>
        <taxon>Acanthomorphata</taxon>
        <taxon>Eupercaria</taxon>
        <taxon>Tetraodontiformes</taxon>
        <taxon>Tetradontoidea</taxon>
        <taxon>Tetraodontidae</taxon>
        <taxon>Takifugu</taxon>
    </lineage>
</organism>
<dbReference type="FunFam" id="2.60.40.10:FF:000251">
    <property type="entry name" value="Tyrosine-protein kinase receptor"/>
    <property type="match status" value="1"/>
</dbReference>
<gene>
    <name evidence="7" type="ORF">D4764_02G0002240</name>
</gene>
<evidence type="ECO:0000256" key="2">
    <source>
        <dbReference type="ARBA" id="ARBA00023136"/>
    </source>
</evidence>
<accession>A0A5C6NIX5</accession>
<proteinExistence type="predicted"/>
<dbReference type="InterPro" id="IPR036179">
    <property type="entry name" value="Ig-like_dom_sf"/>
</dbReference>
<dbReference type="PROSITE" id="PS50835">
    <property type="entry name" value="IG_LIKE"/>
    <property type="match status" value="1"/>
</dbReference>
<dbReference type="Pfam" id="PF16920">
    <property type="entry name" value="LRRCT_2"/>
    <property type="match status" value="1"/>
</dbReference>
<dbReference type="GO" id="GO:0016020">
    <property type="term" value="C:membrane"/>
    <property type="evidence" value="ECO:0007669"/>
    <property type="project" value="UniProtKB-SubCell"/>
</dbReference>
<keyword evidence="5" id="KW-0393">Immunoglobulin domain</keyword>
<protein>
    <submittedName>
        <fullName evidence="7">NT-3 growth factor receptor</fullName>
    </submittedName>
</protein>
<dbReference type="InterPro" id="IPR031635">
    <property type="entry name" value="NTRK_LRRCT"/>
</dbReference>
<dbReference type="InterPro" id="IPR007110">
    <property type="entry name" value="Ig-like_dom"/>
</dbReference>
<evidence type="ECO:0000259" key="6">
    <source>
        <dbReference type="PROSITE" id="PS50835"/>
    </source>
</evidence>
<dbReference type="InterPro" id="IPR003599">
    <property type="entry name" value="Ig_sub"/>
</dbReference>
<reference evidence="7 8" key="1">
    <citation type="submission" date="2019-04" db="EMBL/GenBank/DDBJ databases">
        <title>Chromosome genome assembly for Takifugu flavidus.</title>
        <authorList>
            <person name="Xiao S."/>
        </authorList>
    </citation>
    <scope>NUCLEOTIDE SEQUENCE [LARGE SCALE GENOMIC DNA]</scope>
    <source>
        <strain evidence="7">HTHZ2018</strain>
        <tissue evidence="7">Muscle</tissue>
    </source>
</reference>
<keyword evidence="2" id="KW-0472">Membrane</keyword>
<dbReference type="InterPro" id="IPR013783">
    <property type="entry name" value="Ig-like_fold"/>
</dbReference>
<dbReference type="Proteomes" id="UP000324091">
    <property type="component" value="Chromosome 2"/>
</dbReference>
<dbReference type="Gene3D" id="2.60.40.10">
    <property type="entry name" value="Immunoglobulins"/>
    <property type="match status" value="1"/>
</dbReference>
<evidence type="ECO:0000313" key="8">
    <source>
        <dbReference type="Proteomes" id="UP000324091"/>
    </source>
</evidence>
<dbReference type="AlphaFoldDB" id="A0A5C6NIX5"/>
<feature type="domain" description="Ig-like" evidence="6">
    <location>
        <begin position="155"/>
        <end position="246"/>
    </location>
</feature>
<dbReference type="SMART" id="SM00409">
    <property type="entry name" value="IG"/>
    <property type="match status" value="1"/>
</dbReference>
<dbReference type="Pfam" id="PF13927">
    <property type="entry name" value="Ig_3"/>
    <property type="match status" value="1"/>
</dbReference>
<dbReference type="EMBL" id="RHFK02000012">
    <property type="protein sequence ID" value="TWW67183.1"/>
    <property type="molecule type" value="Genomic_DNA"/>
</dbReference>
<evidence type="ECO:0000256" key="5">
    <source>
        <dbReference type="ARBA" id="ARBA00023319"/>
    </source>
</evidence>
<evidence type="ECO:0000256" key="4">
    <source>
        <dbReference type="ARBA" id="ARBA00023180"/>
    </source>
</evidence>
<keyword evidence="7" id="KW-0675">Receptor</keyword>